<dbReference type="Proteomes" id="UP000001075">
    <property type="component" value="Unassembled WGS sequence"/>
</dbReference>
<name>G3H350_CRIGR</name>
<gene>
    <name evidence="1" type="ORF">I79_004661</name>
</gene>
<protein>
    <submittedName>
        <fullName evidence="1">Uncharacterized protein</fullName>
    </submittedName>
</protein>
<dbReference type="AlphaFoldDB" id="G3H350"/>
<evidence type="ECO:0000313" key="2">
    <source>
        <dbReference type="Proteomes" id="UP000001075"/>
    </source>
</evidence>
<reference evidence="2" key="1">
    <citation type="journal article" date="2011" name="Nat. Biotechnol.">
        <title>The genomic sequence of the Chinese hamster ovary (CHO)-K1 cell line.</title>
        <authorList>
            <person name="Xu X."/>
            <person name="Nagarajan H."/>
            <person name="Lewis N.E."/>
            <person name="Pan S."/>
            <person name="Cai Z."/>
            <person name="Liu X."/>
            <person name="Chen W."/>
            <person name="Xie M."/>
            <person name="Wang W."/>
            <person name="Hammond S."/>
            <person name="Andersen M.R."/>
            <person name="Neff N."/>
            <person name="Passarelli B."/>
            <person name="Koh W."/>
            <person name="Fan H.C."/>
            <person name="Wang J."/>
            <person name="Gui Y."/>
            <person name="Lee K.H."/>
            <person name="Betenbaugh M.J."/>
            <person name="Quake S.R."/>
            <person name="Famili I."/>
            <person name="Palsson B.O."/>
            <person name="Wang J."/>
        </authorList>
    </citation>
    <scope>NUCLEOTIDE SEQUENCE [LARGE SCALE GENOMIC DNA]</scope>
    <source>
        <strain evidence="2">CHO K1 cell line</strain>
    </source>
</reference>
<organism evidence="1 2">
    <name type="scientific">Cricetulus griseus</name>
    <name type="common">Chinese hamster</name>
    <name type="synonym">Cricetulus barabensis griseus</name>
    <dbReference type="NCBI Taxonomy" id="10029"/>
    <lineage>
        <taxon>Eukaryota</taxon>
        <taxon>Metazoa</taxon>
        <taxon>Chordata</taxon>
        <taxon>Craniata</taxon>
        <taxon>Vertebrata</taxon>
        <taxon>Euteleostomi</taxon>
        <taxon>Mammalia</taxon>
        <taxon>Eutheria</taxon>
        <taxon>Euarchontoglires</taxon>
        <taxon>Glires</taxon>
        <taxon>Rodentia</taxon>
        <taxon>Myomorpha</taxon>
        <taxon>Muroidea</taxon>
        <taxon>Cricetidae</taxon>
        <taxon>Cricetinae</taxon>
        <taxon>Cricetulus</taxon>
    </lineage>
</organism>
<accession>G3H350</accession>
<sequence>MSLPAWLKFKHLILKYMPSKKKTEHCPQIAAKPEYTQLHTENTISTGAPDHCHPDLHTWK</sequence>
<evidence type="ECO:0000313" key="1">
    <source>
        <dbReference type="EMBL" id="EGV94854.1"/>
    </source>
</evidence>
<dbReference type="EMBL" id="JH000123">
    <property type="protein sequence ID" value="EGV94854.1"/>
    <property type="molecule type" value="Genomic_DNA"/>
</dbReference>
<dbReference type="InParanoid" id="G3H350"/>
<proteinExistence type="predicted"/>